<dbReference type="EMBL" id="JABWDY010043914">
    <property type="protein sequence ID" value="KAF5175543.1"/>
    <property type="molecule type" value="Genomic_DNA"/>
</dbReference>
<dbReference type="OrthoDB" id="988434at2759"/>
<gene>
    <name evidence="2" type="ORF">FRX31_034871</name>
</gene>
<feature type="region of interest" description="Disordered" evidence="1">
    <location>
        <begin position="113"/>
        <end position="132"/>
    </location>
</feature>
<name>A0A7J6USI1_THATH</name>
<protein>
    <submittedName>
        <fullName evidence="2">Uncharacterized protein</fullName>
    </submittedName>
</protein>
<comment type="caution">
    <text evidence="2">The sequence shown here is derived from an EMBL/GenBank/DDBJ whole genome shotgun (WGS) entry which is preliminary data.</text>
</comment>
<dbReference type="Proteomes" id="UP000554482">
    <property type="component" value="Unassembled WGS sequence"/>
</dbReference>
<evidence type="ECO:0000256" key="1">
    <source>
        <dbReference type="SAM" id="MobiDB-lite"/>
    </source>
</evidence>
<reference evidence="2 3" key="1">
    <citation type="submission" date="2020-06" db="EMBL/GenBank/DDBJ databases">
        <title>Transcriptomic and genomic resources for Thalictrum thalictroides and T. hernandezii: Facilitating candidate gene discovery in an emerging model plant lineage.</title>
        <authorList>
            <person name="Arias T."/>
            <person name="Riano-Pachon D.M."/>
            <person name="Di Stilio V.S."/>
        </authorList>
    </citation>
    <scope>NUCLEOTIDE SEQUENCE [LARGE SCALE GENOMIC DNA]</scope>
    <source>
        <strain evidence="3">cv. WT478/WT964</strain>
        <tissue evidence="2">Leaves</tissue>
    </source>
</reference>
<proteinExistence type="predicted"/>
<feature type="non-terminal residue" evidence="2">
    <location>
        <position position="132"/>
    </location>
</feature>
<sequence>MDAEQINGSVAADVPDNRHAAITAALATANIQVDPAVVAAIAAGQIPAPAPARQNPAAAVLPFVPDNFLTARSLPNTTKIEQFQGDHFKRWKERVFDALDVLNFAQFLTEKEPKAGSDDYDNKLAAWQKGNK</sequence>
<organism evidence="2 3">
    <name type="scientific">Thalictrum thalictroides</name>
    <name type="common">Rue-anemone</name>
    <name type="synonym">Anemone thalictroides</name>
    <dbReference type="NCBI Taxonomy" id="46969"/>
    <lineage>
        <taxon>Eukaryota</taxon>
        <taxon>Viridiplantae</taxon>
        <taxon>Streptophyta</taxon>
        <taxon>Embryophyta</taxon>
        <taxon>Tracheophyta</taxon>
        <taxon>Spermatophyta</taxon>
        <taxon>Magnoliopsida</taxon>
        <taxon>Ranunculales</taxon>
        <taxon>Ranunculaceae</taxon>
        <taxon>Thalictroideae</taxon>
        <taxon>Thalictrum</taxon>
    </lineage>
</organism>
<accession>A0A7J6USI1</accession>
<evidence type="ECO:0000313" key="3">
    <source>
        <dbReference type="Proteomes" id="UP000554482"/>
    </source>
</evidence>
<evidence type="ECO:0000313" key="2">
    <source>
        <dbReference type="EMBL" id="KAF5175543.1"/>
    </source>
</evidence>
<keyword evidence="3" id="KW-1185">Reference proteome</keyword>
<dbReference type="AlphaFoldDB" id="A0A7J6USI1"/>
<feature type="compositionally biased region" description="Basic and acidic residues" evidence="1">
    <location>
        <begin position="113"/>
        <end position="122"/>
    </location>
</feature>